<keyword evidence="2" id="KW-1185">Reference proteome</keyword>
<organism evidence="1 2">
    <name type="scientific">Dreissena polymorpha</name>
    <name type="common">Zebra mussel</name>
    <name type="synonym">Mytilus polymorpha</name>
    <dbReference type="NCBI Taxonomy" id="45954"/>
    <lineage>
        <taxon>Eukaryota</taxon>
        <taxon>Metazoa</taxon>
        <taxon>Spiralia</taxon>
        <taxon>Lophotrochozoa</taxon>
        <taxon>Mollusca</taxon>
        <taxon>Bivalvia</taxon>
        <taxon>Autobranchia</taxon>
        <taxon>Heteroconchia</taxon>
        <taxon>Euheterodonta</taxon>
        <taxon>Imparidentia</taxon>
        <taxon>Neoheterodontei</taxon>
        <taxon>Myida</taxon>
        <taxon>Dreissenoidea</taxon>
        <taxon>Dreissenidae</taxon>
        <taxon>Dreissena</taxon>
    </lineage>
</organism>
<accession>A0A9D4MS05</accession>
<evidence type="ECO:0000313" key="2">
    <source>
        <dbReference type="Proteomes" id="UP000828390"/>
    </source>
</evidence>
<dbReference type="AlphaFoldDB" id="A0A9D4MS05"/>
<gene>
    <name evidence="1" type="ORF">DPMN_005347</name>
</gene>
<protein>
    <submittedName>
        <fullName evidence="1">Uncharacterized protein</fullName>
    </submittedName>
</protein>
<name>A0A9D4MS05_DREPO</name>
<dbReference type="Proteomes" id="UP000828390">
    <property type="component" value="Unassembled WGS sequence"/>
</dbReference>
<reference evidence="1" key="2">
    <citation type="submission" date="2020-11" db="EMBL/GenBank/DDBJ databases">
        <authorList>
            <person name="McCartney M.A."/>
            <person name="Auch B."/>
            <person name="Kono T."/>
            <person name="Mallez S."/>
            <person name="Becker A."/>
            <person name="Gohl D.M."/>
            <person name="Silverstein K.A.T."/>
            <person name="Koren S."/>
            <person name="Bechman K.B."/>
            <person name="Herman A."/>
            <person name="Abrahante J.E."/>
            <person name="Garbe J."/>
        </authorList>
    </citation>
    <scope>NUCLEOTIDE SEQUENCE</scope>
    <source>
        <strain evidence="1">Duluth1</strain>
        <tissue evidence="1">Whole animal</tissue>
    </source>
</reference>
<dbReference type="EMBL" id="JAIWYP010000001">
    <property type="protein sequence ID" value="KAH3881421.1"/>
    <property type="molecule type" value="Genomic_DNA"/>
</dbReference>
<reference evidence="1" key="1">
    <citation type="journal article" date="2019" name="bioRxiv">
        <title>The Genome of the Zebra Mussel, Dreissena polymorpha: A Resource for Invasive Species Research.</title>
        <authorList>
            <person name="McCartney M.A."/>
            <person name="Auch B."/>
            <person name="Kono T."/>
            <person name="Mallez S."/>
            <person name="Zhang Y."/>
            <person name="Obille A."/>
            <person name="Becker A."/>
            <person name="Abrahante J.E."/>
            <person name="Garbe J."/>
            <person name="Badalamenti J.P."/>
            <person name="Herman A."/>
            <person name="Mangelson H."/>
            <person name="Liachko I."/>
            <person name="Sullivan S."/>
            <person name="Sone E.D."/>
            <person name="Koren S."/>
            <person name="Silverstein K.A.T."/>
            <person name="Beckman K.B."/>
            <person name="Gohl D.M."/>
        </authorList>
    </citation>
    <scope>NUCLEOTIDE SEQUENCE</scope>
    <source>
        <strain evidence="1">Duluth1</strain>
        <tissue evidence="1">Whole animal</tissue>
    </source>
</reference>
<proteinExistence type="predicted"/>
<evidence type="ECO:0000313" key="1">
    <source>
        <dbReference type="EMBL" id="KAH3881421.1"/>
    </source>
</evidence>
<sequence>MNPSWFLCFESRLRDMRQKYDVCIPLCLHTKYMYLVITFYFPNTFDINNACNTKSTS</sequence>
<comment type="caution">
    <text evidence="1">The sequence shown here is derived from an EMBL/GenBank/DDBJ whole genome shotgun (WGS) entry which is preliminary data.</text>
</comment>